<evidence type="ECO:0000313" key="1">
    <source>
        <dbReference type="EMBL" id="GIN99105.1"/>
    </source>
</evidence>
<dbReference type="EMBL" id="BORJ01000020">
    <property type="protein sequence ID" value="GIN99105.1"/>
    <property type="molecule type" value="Genomic_DNA"/>
</dbReference>
<keyword evidence="2" id="KW-1185">Reference proteome</keyword>
<name>A0ABQ4L5D6_SIMTE</name>
<sequence>MKLNYKQLSAIAEKIVKLFFSFSAIQYSAKGRANKITGELFWLYFNFFIFDPCTQFCS</sequence>
<proteinExistence type="predicted"/>
<gene>
    <name evidence="1" type="ORF">J6TS1_49750</name>
</gene>
<reference evidence="1 2" key="1">
    <citation type="submission" date="2021-03" db="EMBL/GenBank/DDBJ databases">
        <title>Antimicrobial resistance genes in bacteria isolated from Japanese honey, and their potential for conferring macrolide and lincosamide resistance in the American foulbrood pathogen Paenibacillus larvae.</title>
        <authorList>
            <person name="Okamoto M."/>
            <person name="Kumagai M."/>
            <person name="Kanamori H."/>
            <person name="Takamatsu D."/>
        </authorList>
    </citation>
    <scope>NUCLEOTIDE SEQUENCE [LARGE SCALE GENOMIC DNA]</scope>
    <source>
        <strain evidence="1 2">J6TS1</strain>
    </source>
</reference>
<comment type="caution">
    <text evidence="1">The sequence shown here is derived from an EMBL/GenBank/DDBJ whole genome shotgun (WGS) entry which is preliminary data.</text>
</comment>
<organism evidence="1 2">
    <name type="scientific">Siminovitchia terrae</name>
    <name type="common">Bacillus terrae</name>
    <dbReference type="NCBI Taxonomy" id="1914933"/>
    <lineage>
        <taxon>Bacteria</taxon>
        <taxon>Bacillati</taxon>
        <taxon>Bacillota</taxon>
        <taxon>Bacilli</taxon>
        <taxon>Bacillales</taxon>
        <taxon>Bacillaceae</taxon>
        <taxon>Siminovitchia</taxon>
    </lineage>
</organism>
<accession>A0ABQ4L5D6</accession>
<dbReference type="Proteomes" id="UP000680670">
    <property type="component" value="Unassembled WGS sequence"/>
</dbReference>
<protein>
    <submittedName>
        <fullName evidence="1">Uncharacterized protein</fullName>
    </submittedName>
</protein>
<evidence type="ECO:0000313" key="2">
    <source>
        <dbReference type="Proteomes" id="UP000680670"/>
    </source>
</evidence>